<feature type="binding site" evidence="10">
    <location>
        <begin position="13"/>
        <end position="20"/>
    </location>
    <ligand>
        <name>ATP</name>
        <dbReference type="ChEBI" id="CHEBI:30616"/>
    </ligand>
</feature>
<dbReference type="InterPro" id="IPR039657">
    <property type="entry name" value="Dimethylallyltransferase"/>
</dbReference>
<keyword evidence="8 10" id="KW-0460">Magnesium</keyword>
<name>A0ABP7S6U3_9SPHN</name>
<evidence type="ECO:0000256" key="4">
    <source>
        <dbReference type="ARBA" id="ARBA00022679"/>
    </source>
</evidence>
<keyword evidence="5 10" id="KW-0819">tRNA processing</keyword>
<evidence type="ECO:0000256" key="6">
    <source>
        <dbReference type="ARBA" id="ARBA00022741"/>
    </source>
</evidence>
<dbReference type="EMBL" id="BAAAZD010000002">
    <property type="protein sequence ID" value="GAA4007412.1"/>
    <property type="molecule type" value="Genomic_DNA"/>
</dbReference>
<evidence type="ECO:0000256" key="7">
    <source>
        <dbReference type="ARBA" id="ARBA00022840"/>
    </source>
</evidence>
<dbReference type="Gene3D" id="1.10.20.140">
    <property type="match status" value="1"/>
</dbReference>
<evidence type="ECO:0000313" key="14">
    <source>
        <dbReference type="EMBL" id="GAA4007412.1"/>
    </source>
</evidence>
<dbReference type="SUPFAM" id="SSF52540">
    <property type="entry name" value="P-loop containing nucleoside triphosphate hydrolases"/>
    <property type="match status" value="1"/>
</dbReference>
<dbReference type="EC" id="2.5.1.75" evidence="10"/>
<dbReference type="Proteomes" id="UP001501310">
    <property type="component" value="Unassembled WGS sequence"/>
</dbReference>
<keyword evidence="4 10" id="KW-0808">Transferase</keyword>
<comment type="cofactor">
    <cofactor evidence="1 10">
        <name>Mg(2+)</name>
        <dbReference type="ChEBI" id="CHEBI:18420"/>
    </cofactor>
</comment>
<dbReference type="InterPro" id="IPR027417">
    <property type="entry name" value="P-loop_NTPase"/>
</dbReference>
<evidence type="ECO:0000256" key="9">
    <source>
        <dbReference type="ARBA" id="ARBA00049563"/>
    </source>
</evidence>
<dbReference type="PANTHER" id="PTHR11088">
    <property type="entry name" value="TRNA DIMETHYLALLYLTRANSFERASE"/>
    <property type="match status" value="1"/>
</dbReference>
<reference evidence="15" key="1">
    <citation type="journal article" date="2019" name="Int. J. Syst. Evol. Microbiol.">
        <title>The Global Catalogue of Microorganisms (GCM) 10K type strain sequencing project: providing services to taxonomists for standard genome sequencing and annotation.</title>
        <authorList>
            <consortium name="The Broad Institute Genomics Platform"/>
            <consortium name="The Broad Institute Genome Sequencing Center for Infectious Disease"/>
            <person name="Wu L."/>
            <person name="Ma J."/>
        </authorList>
    </citation>
    <scope>NUCLEOTIDE SEQUENCE [LARGE SCALE GENOMIC DNA]</scope>
    <source>
        <strain evidence="15">JCM 16603</strain>
    </source>
</reference>
<evidence type="ECO:0000256" key="1">
    <source>
        <dbReference type="ARBA" id="ARBA00001946"/>
    </source>
</evidence>
<comment type="catalytic activity">
    <reaction evidence="9 10 11">
        <text>adenosine(37) in tRNA + dimethylallyl diphosphate = N(6)-dimethylallyladenosine(37) in tRNA + diphosphate</text>
        <dbReference type="Rhea" id="RHEA:26482"/>
        <dbReference type="Rhea" id="RHEA-COMP:10162"/>
        <dbReference type="Rhea" id="RHEA-COMP:10375"/>
        <dbReference type="ChEBI" id="CHEBI:33019"/>
        <dbReference type="ChEBI" id="CHEBI:57623"/>
        <dbReference type="ChEBI" id="CHEBI:74411"/>
        <dbReference type="ChEBI" id="CHEBI:74415"/>
        <dbReference type="EC" id="2.5.1.75"/>
    </reaction>
</comment>
<gene>
    <name evidence="10 14" type="primary">miaA</name>
    <name evidence="14" type="ORF">GCM10022211_20860</name>
</gene>
<comment type="similarity">
    <text evidence="3 10 13">Belongs to the IPP transferase family.</text>
</comment>
<dbReference type="Pfam" id="PF01715">
    <property type="entry name" value="IPPT"/>
    <property type="match status" value="1"/>
</dbReference>
<evidence type="ECO:0000256" key="5">
    <source>
        <dbReference type="ARBA" id="ARBA00022694"/>
    </source>
</evidence>
<feature type="binding site" evidence="10">
    <location>
        <begin position="15"/>
        <end position="20"/>
    </location>
    <ligand>
        <name>substrate</name>
    </ligand>
</feature>
<feature type="site" description="Interaction with substrate tRNA" evidence="10">
    <location>
        <position position="126"/>
    </location>
</feature>
<comment type="caution">
    <text evidence="14">The sequence shown here is derived from an EMBL/GenBank/DDBJ whole genome shotgun (WGS) entry which is preliminary data.</text>
</comment>
<comment type="function">
    <text evidence="2 10 12">Catalyzes the transfer of a dimethylallyl group onto the adenine at position 37 in tRNAs that read codons beginning with uridine, leading to the formation of N6-(dimethylallyl)adenosine (i(6)A).</text>
</comment>
<evidence type="ECO:0000256" key="8">
    <source>
        <dbReference type="ARBA" id="ARBA00022842"/>
    </source>
</evidence>
<evidence type="ECO:0000256" key="12">
    <source>
        <dbReference type="RuleBase" id="RU003784"/>
    </source>
</evidence>
<evidence type="ECO:0000313" key="15">
    <source>
        <dbReference type="Proteomes" id="UP001501310"/>
    </source>
</evidence>
<sequence>MNKGAPPLCVIAGPTASGKTALAVSLAKRTNGAIVNADSAQVYRDLRILSARPSDAEMEGVEHLLFGHRDGAIACSAAAWASEAKAAIADLRARGKLPILVGGTGLYLRTLLDGIAEVPPIDPAIRAEVRAAAVGDNHRRLAEHDPEAATRLHANDTVRVARALEVVLSSGATLSSWQGRTVGGIRDDVGLFGTVLMTDAALLASRIDHRFSQMIDGGALDEVRNLLARNLSPSLPVMRAIGVPEIAAYLQGDLDLGAMIAAGQRATRQYAKRQRTWFRGQELGLPLEGDADAALPRLLALAKER</sequence>
<feature type="region of interest" description="Interaction with substrate tRNA" evidence="10">
    <location>
        <begin position="38"/>
        <end position="41"/>
    </location>
</feature>
<accession>A0ABP7S6U3</accession>
<dbReference type="HAMAP" id="MF_00185">
    <property type="entry name" value="IPP_trans"/>
    <property type="match status" value="1"/>
</dbReference>
<comment type="subunit">
    <text evidence="10">Monomer.</text>
</comment>
<dbReference type="NCBIfam" id="TIGR00174">
    <property type="entry name" value="miaA"/>
    <property type="match status" value="1"/>
</dbReference>
<feature type="site" description="Interaction with substrate tRNA" evidence="10">
    <location>
        <position position="104"/>
    </location>
</feature>
<evidence type="ECO:0000256" key="2">
    <source>
        <dbReference type="ARBA" id="ARBA00003213"/>
    </source>
</evidence>
<organism evidence="14 15">
    <name type="scientific">Sphingomonas humi</name>
    <dbReference type="NCBI Taxonomy" id="335630"/>
    <lineage>
        <taxon>Bacteria</taxon>
        <taxon>Pseudomonadati</taxon>
        <taxon>Pseudomonadota</taxon>
        <taxon>Alphaproteobacteria</taxon>
        <taxon>Sphingomonadales</taxon>
        <taxon>Sphingomonadaceae</taxon>
        <taxon>Sphingomonas</taxon>
    </lineage>
</organism>
<dbReference type="RefSeq" id="WP_344710208.1">
    <property type="nucleotide sequence ID" value="NZ_BAAAZD010000002.1"/>
</dbReference>
<keyword evidence="7 10" id="KW-0067">ATP-binding</keyword>
<proteinExistence type="inferred from homology"/>
<comment type="caution">
    <text evidence="10">Lacks conserved residue(s) required for the propagation of feature annotation.</text>
</comment>
<evidence type="ECO:0000256" key="11">
    <source>
        <dbReference type="RuleBase" id="RU003783"/>
    </source>
</evidence>
<keyword evidence="6 10" id="KW-0547">Nucleotide-binding</keyword>
<dbReference type="InterPro" id="IPR018022">
    <property type="entry name" value="IPT"/>
</dbReference>
<keyword evidence="15" id="KW-1185">Reference proteome</keyword>
<protein>
    <recommendedName>
        <fullName evidence="10">tRNA dimethylallyltransferase</fullName>
        <ecNumber evidence="10">2.5.1.75</ecNumber>
    </recommendedName>
    <alternativeName>
        <fullName evidence="10">Dimethylallyl diphosphate:tRNA dimethylallyltransferase</fullName>
        <shortName evidence="10">DMAPP:tRNA dimethylallyltransferase</shortName>
        <shortName evidence="10">DMATase</shortName>
    </alternativeName>
    <alternativeName>
        <fullName evidence="10">Isopentenyl-diphosphate:tRNA isopentenyltransferase</fullName>
        <shortName evidence="10">IPP transferase</shortName>
        <shortName evidence="10">IPPT</shortName>
        <shortName evidence="10">IPTase</shortName>
    </alternativeName>
</protein>
<evidence type="ECO:0000256" key="10">
    <source>
        <dbReference type="HAMAP-Rule" id="MF_00185"/>
    </source>
</evidence>
<evidence type="ECO:0000256" key="3">
    <source>
        <dbReference type="ARBA" id="ARBA00005842"/>
    </source>
</evidence>
<evidence type="ECO:0000256" key="13">
    <source>
        <dbReference type="RuleBase" id="RU003785"/>
    </source>
</evidence>
<dbReference type="Gene3D" id="3.40.50.300">
    <property type="entry name" value="P-loop containing nucleotide triphosphate hydrolases"/>
    <property type="match status" value="1"/>
</dbReference>
<dbReference type="PANTHER" id="PTHR11088:SF60">
    <property type="entry name" value="TRNA DIMETHYLALLYLTRANSFERASE"/>
    <property type="match status" value="1"/>
</dbReference>